<name>A0A7T7GRT3_9CAUD</name>
<protein>
    <submittedName>
        <fullName evidence="2">Uncharacterized protein</fullName>
    </submittedName>
</protein>
<feature type="region of interest" description="Disordered" evidence="1">
    <location>
        <begin position="45"/>
        <end position="73"/>
    </location>
</feature>
<accession>A0A7T7GRT3</accession>
<keyword evidence="3" id="KW-1185">Reference proteome</keyword>
<dbReference type="Proteomes" id="UP000596077">
    <property type="component" value="Genome"/>
</dbReference>
<sequence>MDLKDILSKLHEEMAQKLLDKVRSGDVTAAELNVARQFLKDNNIDSIPKEGSPLKSLTDELPFTGDDDRPSYN</sequence>
<proteinExistence type="predicted"/>
<evidence type="ECO:0000313" key="2">
    <source>
        <dbReference type="EMBL" id="QQM14039.1"/>
    </source>
</evidence>
<organism evidence="2 3">
    <name type="scientific">Rhizobium phage vB_RleA_TRX32-1</name>
    <dbReference type="NCBI Taxonomy" id="2777321"/>
    <lineage>
        <taxon>Viruses</taxon>
        <taxon>Duplodnaviria</taxon>
        <taxon>Heunggongvirae</taxon>
        <taxon>Uroviricota</taxon>
        <taxon>Caudoviricetes</taxon>
        <taxon>Autographivirales</taxon>
        <taxon>Paadamvirus</taxon>
        <taxon>Paadamvirus TRX321</taxon>
    </lineage>
</organism>
<evidence type="ECO:0000256" key="1">
    <source>
        <dbReference type="SAM" id="MobiDB-lite"/>
    </source>
</evidence>
<dbReference type="Pfam" id="PF11123">
    <property type="entry name" value="DNA_Packaging_2"/>
    <property type="match status" value="1"/>
</dbReference>
<evidence type="ECO:0000313" key="3">
    <source>
        <dbReference type="Proteomes" id="UP000596077"/>
    </source>
</evidence>
<dbReference type="EMBL" id="MW023914">
    <property type="protein sequence ID" value="QQM14039.1"/>
    <property type="molecule type" value="Genomic_DNA"/>
</dbReference>
<dbReference type="InterPro" id="IPR024345">
    <property type="entry name" value="DNA_matur_Phage_T7-like"/>
</dbReference>
<reference evidence="2 3" key="1">
    <citation type="submission" date="2020-09" db="EMBL/GenBank/DDBJ databases">
        <authorList>
            <person name="Ford S."/>
            <person name="Moeskjaer S."/>
            <person name="Young P."/>
            <person name="Santamaria R.I."/>
            <person name="Harrison E."/>
        </authorList>
    </citation>
    <scope>NUCLEOTIDE SEQUENCE [LARGE SCALE GENOMIC DNA]</scope>
</reference>